<dbReference type="Gene3D" id="2.60.40.10">
    <property type="entry name" value="Immunoglobulins"/>
    <property type="match status" value="1"/>
</dbReference>
<dbReference type="Proteomes" id="UP000479190">
    <property type="component" value="Unassembled WGS sequence"/>
</dbReference>
<protein>
    <recommendedName>
        <fullName evidence="3">Ig-like domain-containing protein</fullName>
    </recommendedName>
</protein>
<evidence type="ECO:0000313" key="2">
    <source>
        <dbReference type="Proteomes" id="UP000479190"/>
    </source>
</evidence>
<gene>
    <name evidence="1" type="ORF">TBRA_LOCUS1285</name>
</gene>
<dbReference type="InterPro" id="IPR013783">
    <property type="entry name" value="Ig-like_fold"/>
</dbReference>
<name>A0A6H5HUL3_9HYME</name>
<organism evidence="1 2">
    <name type="scientific">Trichogramma brassicae</name>
    <dbReference type="NCBI Taxonomy" id="86971"/>
    <lineage>
        <taxon>Eukaryota</taxon>
        <taxon>Metazoa</taxon>
        <taxon>Ecdysozoa</taxon>
        <taxon>Arthropoda</taxon>
        <taxon>Hexapoda</taxon>
        <taxon>Insecta</taxon>
        <taxon>Pterygota</taxon>
        <taxon>Neoptera</taxon>
        <taxon>Endopterygota</taxon>
        <taxon>Hymenoptera</taxon>
        <taxon>Apocrita</taxon>
        <taxon>Proctotrupomorpha</taxon>
        <taxon>Chalcidoidea</taxon>
        <taxon>Trichogrammatidae</taxon>
        <taxon>Trichogramma</taxon>
    </lineage>
</organism>
<accession>A0A6H5HUL3</accession>
<evidence type="ECO:0000313" key="1">
    <source>
        <dbReference type="EMBL" id="CAB0029227.1"/>
    </source>
</evidence>
<sequence length="597" mass="67940">MSYGAELWGWNERKELEKVQMDYVRWVLRLDFCTPGYIIVRETGRRKMHNDWIRRAVIFERKCADAEEGRLIKKVWEQQAEKEYQRKKRGTRKTRTELQVYIEVATRQGRKVEEEIETRLVDIMRQETEKESERRQVQQGLRVPGLTDSSRISDRMRNTRARAACIQRIRWAGWPAGQEGLRQRCTNLEDNSQQVSSCKSDCLIMPIAFIQVARETLTWQSRKSLYMARICYAQDTQSANMLLSTIAILACMDLLTTADGQRSRYFASANPEAMMKSDMAAIPRNYDRTSTRQPSIIVAYDCNEYALEMKLNSFGARIFFCSRYLIVNREGVYREEREAALQIRVLRTIAVQGVGGQTATLPCDIQPQESNDSVTMVLWFKDSTREPVYSNPCIAVLHDCCGVCYTTFARGDSYADPYVRACVCAAESAATARRYIRAYSAAECKRRRVSLCAGRCENRKAARFICIFSSSSISSGAAAAVQNGKAKENNMTREWKAAAVRAPSQIYTQRAVEMQLYSGSSSSSSSSGGRGKKAICGVQCEMKRKAEKKCVARLRCCSAGRALNHNCARRCSITIARIECLVFQYVNATPLRTREKT</sequence>
<proteinExistence type="predicted"/>
<reference evidence="1 2" key="1">
    <citation type="submission" date="2020-02" db="EMBL/GenBank/DDBJ databases">
        <authorList>
            <person name="Ferguson B K."/>
        </authorList>
    </citation>
    <scope>NUCLEOTIDE SEQUENCE [LARGE SCALE GENOMIC DNA]</scope>
</reference>
<feature type="non-terminal residue" evidence="1">
    <location>
        <position position="597"/>
    </location>
</feature>
<keyword evidence="2" id="KW-1185">Reference proteome</keyword>
<dbReference type="OrthoDB" id="10006996at2759"/>
<dbReference type="EMBL" id="CADCXV010000280">
    <property type="protein sequence ID" value="CAB0029227.1"/>
    <property type="molecule type" value="Genomic_DNA"/>
</dbReference>
<evidence type="ECO:0008006" key="3">
    <source>
        <dbReference type="Google" id="ProtNLM"/>
    </source>
</evidence>
<dbReference type="AlphaFoldDB" id="A0A6H5HUL3"/>